<evidence type="ECO:0000313" key="4">
    <source>
        <dbReference type="EMBL" id="GAI69338.1"/>
    </source>
</evidence>
<dbReference type="Pfam" id="PF02782">
    <property type="entry name" value="FGGY_C"/>
    <property type="match status" value="1"/>
</dbReference>
<organism evidence="4">
    <name type="scientific">marine sediment metagenome</name>
    <dbReference type="NCBI Taxonomy" id="412755"/>
    <lineage>
        <taxon>unclassified sequences</taxon>
        <taxon>metagenomes</taxon>
        <taxon>ecological metagenomes</taxon>
    </lineage>
</organism>
<dbReference type="PANTHER" id="PTHR43095:SF5">
    <property type="entry name" value="XYLULOSE KINASE"/>
    <property type="match status" value="1"/>
</dbReference>
<comment type="caution">
    <text evidence="4">The sequence shown here is derived from an EMBL/GenBank/DDBJ whole genome shotgun (WGS) entry which is preliminary data.</text>
</comment>
<dbReference type="EMBL" id="BARW01002237">
    <property type="protein sequence ID" value="GAI69338.1"/>
    <property type="molecule type" value="Genomic_DNA"/>
</dbReference>
<keyword evidence="1" id="KW-0808">Transferase</keyword>
<feature type="domain" description="Carbohydrate kinase FGGY C-terminal" evidence="3">
    <location>
        <begin position="1"/>
        <end position="62"/>
    </location>
</feature>
<keyword evidence="2" id="KW-0418">Kinase</keyword>
<gene>
    <name evidence="4" type="ORF">S12H4_06390</name>
</gene>
<reference evidence="4" key="1">
    <citation type="journal article" date="2014" name="Front. Microbiol.">
        <title>High frequency of phylogenetically diverse reductive dehalogenase-homologous genes in deep subseafloor sedimentary metagenomes.</title>
        <authorList>
            <person name="Kawai M."/>
            <person name="Futagami T."/>
            <person name="Toyoda A."/>
            <person name="Takaki Y."/>
            <person name="Nishi S."/>
            <person name="Hori S."/>
            <person name="Arai W."/>
            <person name="Tsubouchi T."/>
            <person name="Morono Y."/>
            <person name="Uchiyama I."/>
            <person name="Ito T."/>
            <person name="Fujiyama A."/>
            <person name="Inagaki F."/>
            <person name="Takami H."/>
        </authorList>
    </citation>
    <scope>NUCLEOTIDE SEQUENCE</scope>
    <source>
        <strain evidence="4">Expedition CK06-06</strain>
    </source>
</reference>
<sequence>MRQSLEKFKESGIEISNVTTWGGGAKNKLWRQIQADIFNLPILISPTQEGSAYGAAITAAVSVGIFSSIKEACQEWIRIKEKILPNPKNVAVYNKAYLIYR</sequence>
<dbReference type="InterPro" id="IPR043129">
    <property type="entry name" value="ATPase_NBD"/>
</dbReference>
<dbReference type="InterPro" id="IPR018485">
    <property type="entry name" value="FGGY_C"/>
</dbReference>
<proteinExistence type="predicted"/>
<dbReference type="GO" id="GO:0005975">
    <property type="term" value="P:carbohydrate metabolic process"/>
    <property type="evidence" value="ECO:0007669"/>
    <property type="project" value="InterPro"/>
</dbReference>
<dbReference type="InterPro" id="IPR050406">
    <property type="entry name" value="FGGY_Carb_Kinase"/>
</dbReference>
<evidence type="ECO:0000256" key="2">
    <source>
        <dbReference type="ARBA" id="ARBA00022777"/>
    </source>
</evidence>
<name>X1QM64_9ZZZZ</name>
<dbReference type="SUPFAM" id="SSF53067">
    <property type="entry name" value="Actin-like ATPase domain"/>
    <property type="match status" value="1"/>
</dbReference>
<evidence type="ECO:0000259" key="3">
    <source>
        <dbReference type="Pfam" id="PF02782"/>
    </source>
</evidence>
<dbReference type="Gene3D" id="3.30.420.40">
    <property type="match status" value="1"/>
</dbReference>
<evidence type="ECO:0000256" key="1">
    <source>
        <dbReference type="ARBA" id="ARBA00022679"/>
    </source>
</evidence>
<dbReference type="GO" id="GO:0016301">
    <property type="term" value="F:kinase activity"/>
    <property type="evidence" value="ECO:0007669"/>
    <property type="project" value="UniProtKB-KW"/>
</dbReference>
<feature type="non-terminal residue" evidence="4">
    <location>
        <position position="101"/>
    </location>
</feature>
<dbReference type="PANTHER" id="PTHR43095">
    <property type="entry name" value="SUGAR KINASE"/>
    <property type="match status" value="1"/>
</dbReference>
<accession>X1QM64</accession>
<protein>
    <recommendedName>
        <fullName evidence="3">Carbohydrate kinase FGGY C-terminal domain-containing protein</fullName>
    </recommendedName>
</protein>
<dbReference type="AlphaFoldDB" id="X1QM64"/>